<feature type="region of interest" description="Disordered" evidence="1">
    <location>
        <begin position="199"/>
        <end position="220"/>
    </location>
</feature>
<keyword evidence="2" id="KW-0472">Membrane</keyword>
<reference evidence="3" key="1">
    <citation type="submission" date="2021-04" db="EMBL/GenBank/DDBJ databases">
        <title>Pseudonocardia sp. nov., isolated from sandy soil of mangrove forest.</title>
        <authorList>
            <person name="Zan Z."/>
            <person name="Huang R."/>
            <person name="Liu W."/>
        </authorList>
    </citation>
    <scope>NUCLEOTIDE SEQUENCE</scope>
    <source>
        <strain evidence="3">S2-4</strain>
    </source>
</reference>
<evidence type="ECO:0000313" key="3">
    <source>
        <dbReference type="EMBL" id="MCO1659197.1"/>
    </source>
</evidence>
<gene>
    <name evidence="3" type="ORF">KDL28_29410</name>
</gene>
<evidence type="ECO:0000256" key="2">
    <source>
        <dbReference type="SAM" id="Phobius"/>
    </source>
</evidence>
<dbReference type="Proteomes" id="UP001165283">
    <property type="component" value="Unassembled WGS sequence"/>
</dbReference>
<evidence type="ECO:0000313" key="4">
    <source>
        <dbReference type="Proteomes" id="UP001165283"/>
    </source>
</evidence>
<evidence type="ECO:0000256" key="1">
    <source>
        <dbReference type="SAM" id="MobiDB-lite"/>
    </source>
</evidence>
<dbReference type="EMBL" id="JAGSOV010000063">
    <property type="protein sequence ID" value="MCO1659197.1"/>
    <property type="molecule type" value="Genomic_DNA"/>
</dbReference>
<feature type="transmembrane region" description="Helical" evidence="2">
    <location>
        <begin position="91"/>
        <end position="112"/>
    </location>
</feature>
<name>A0ABT1A850_9PSEU</name>
<sequence>MFVLALVVWLLVGQPWWAPLVGALVAVSATALLPGGRGRGVELGALGTAAAVVSTLSVWAWLLLAGVLLVVGAALPPAVLDRAPMRFRRAVLVSSLVMSVMLVAVGVIGLVVEQRALGHARAAQGAESMDRTRAQLLPRSPSAAVHALLGAIAHDDPTAACWSLTTTAAEHLATAVDAQSCPTAISTLHDQVTDPIAYRSPDSGSITTGPTSPDGETSHANACSLTWTARTGADATGRGTLPSTRPGPQVGMLDLHRPRPDGGYLITGYRSC</sequence>
<protein>
    <submittedName>
        <fullName evidence="3">Uncharacterized protein</fullName>
    </submittedName>
</protein>
<feature type="region of interest" description="Disordered" evidence="1">
    <location>
        <begin position="233"/>
        <end position="259"/>
    </location>
</feature>
<feature type="transmembrane region" description="Helical" evidence="2">
    <location>
        <begin position="58"/>
        <end position="79"/>
    </location>
</feature>
<accession>A0ABT1A850</accession>
<keyword evidence="2" id="KW-1133">Transmembrane helix</keyword>
<organism evidence="3 4">
    <name type="scientific">Pseudonocardia humida</name>
    <dbReference type="NCBI Taxonomy" id="2800819"/>
    <lineage>
        <taxon>Bacteria</taxon>
        <taxon>Bacillati</taxon>
        <taxon>Actinomycetota</taxon>
        <taxon>Actinomycetes</taxon>
        <taxon>Pseudonocardiales</taxon>
        <taxon>Pseudonocardiaceae</taxon>
        <taxon>Pseudonocardia</taxon>
    </lineage>
</organism>
<keyword evidence="2" id="KW-0812">Transmembrane</keyword>
<dbReference type="RefSeq" id="WP_252443925.1">
    <property type="nucleotide sequence ID" value="NZ_JAGSOV010000063.1"/>
</dbReference>
<keyword evidence="4" id="KW-1185">Reference proteome</keyword>
<comment type="caution">
    <text evidence="3">The sequence shown here is derived from an EMBL/GenBank/DDBJ whole genome shotgun (WGS) entry which is preliminary data.</text>
</comment>
<proteinExistence type="predicted"/>
<feature type="compositionally biased region" description="Polar residues" evidence="1">
    <location>
        <begin position="202"/>
        <end position="220"/>
    </location>
</feature>